<accession>A0ABP7CX57</accession>
<organism evidence="5 6">
    <name type="scientific">Arthrobacter ginkgonis</name>
    <dbReference type="NCBI Taxonomy" id="1630594"/>
    <lineage>
        <taxon>Bacteria</taxon>
        <taxon>Bacillati</taxon>
        <taxon>Actinomycetota</taxon>
        <taxon>Actinomycetes</taxon>
        <taxon>Micrococcales</taxon>
        <taxon>Micrococcaceae</taxon>
        <taxon>Arthrobacter</taxon>
    </lineage>
</organism>
<keyword evidence="3" id="KW-0804">Transcription</keyword>
<dbReference type="PANTHER" id="PTHR43537:SF24">
    <property type="entry name" value="GLUCONATE OPERON TRANSCRIPTIONAL REPRESSOR"/>
    <property type="match status" value="1"/>
</dbReference>
<dbReference type="SUPFAM" id="SSF46785">
    <property type="entry name" value="Winged helix' DNA-binding domain"/>
    <property type="match status" value="1"/>
</dbReference>
<keyword evidence="1" id="KW-0805">Transcription regulation</keyword>
<dbReference type="InterPro" id="IPR011711">
    <property type="entry name" value="GntR_C"/>
</dbReference>
<dbReference type="InterPro" id="IPR000524">
    <property type="entry name" value="Tscrpt_reg_HTH_GntR"/>
</dbReference>
<dbReference type="SMART" id="SM00895">
    <property type="entry name" value="FCD"/>
    <property type="match status" value="1"/>
</dbReference>
<evidence type="ECO:0000256" key="2">
    <source>
        <dbReference type="ARBA" id="ARBA00023125"/>
    </source>
</evidence>
<protein>
    <submittedName>
        <fullName evidence="5">GntR family transcriptional regulator</fullName>
    </submittedName>
</protein>
<proteinExistence type="predicted"/>
<evidence type="ECO:0000256" key="3">
    <source>
        <dbReference type="ARBA" id="ARBA00023163"/>
    </source>
</evidence>
<evidence type="ECO:0000313" key="6">
    <source>
        <dbReference type="Proteomes" id="UP001500752"/>
    </source>
</evidence>
<dbReference type="SMART" id="SM00345">
    <property type="entry name" value="HTH_GNTR"/>
    <property type="match status" value="1"/>
</dbReference>
<gene>
    <name evidence="5" type="ORF">GCM10023081_36520</name>
</gene>
<reference evidence="6" key="1">
    <citation type="journal article" date="2019" name="Int. J. Syst. Evol. Microbiol.">
        <title>The Global Catalogue of Microorganisms (GCM) 10K type strain sequencing project: providing services to taxonomists for standard genome sequencing and annotation.</title>
        <authorList>
            <consortium name="The Broad Institute Genomics Platform"/>
            <consortium name="The Broad Institute Genome Sequencing Center for Infectious Disease"/>
            <person name="Wu L."/>
            <person name="Ma J."/>
        </authorList>
    </citation>
    <scope>NUCLEOTIDE SEQUENCE [LARGE SCALE GENOMIC DNA]</scope>
    <source>
        <strain evidence="6">JCM 30742</strain>
    </source>
</reference>
<dbReference type="Pfam" id="PF07729">
    <property type="entry name" value="FCD"/>
    <property type="match status" value="1"/>
</dbReference>
<comment type="caution">
    <text evidence="5">The sequence shown here is derived from an EMBL/GenBank/DDBJ whole genome shotgun (WGS) entry which is preliminary data.</text>
</comment>
<keyword evidence="2" id="KW-0238">DNA-binding</keyword>
<dbReference type="Proteomes" id="UP001500752">
    <property type="component" value="Unassembled WGS sequence"/>
</dbReference>
<dbReference type="PANTHER" id="PTHR43537">
    <property type="entry name" value="TRANSCRIPTIONAL REGULATOR, GNTR FAMILY"/>
    <property type="match status" value="1"/>
</dbReference>
<dbReference type="InterPro" id="IPR008920">
    <property type="entry name" value="TF_FadR/GntR_C"/>
</dbReference>
<dbReference type="EMBL" id="BAABEO010000024">
    <property type="protein sequence ID" value="GAA3696075.1"/>
    <property type="molecule type" value="Genomic_DNA"/>
</dbReference>
<dbReference type="InterPro" id="IPR036388">
    <property type="entry name" value="WH-like_DNA-bd_sf"/>
</dbReference>
<evidence type="ECO:0000259" key="4">
    <source>
        <dbReference type="PROSITE" id="PS50949"/>
    </source>
</evidence>
<feature type="domain" description="HTH gntR-type" evidence="4">
    <location>
        <begin position="15"/>
        <end position="82"/>
    </location>
</feature>
<dbReference type="Pfam" id="PF00392">
    <property type="entry name" value="GntR"/>
    <property type="match status" value="1"/>
</dbReference>
<dbReference type="CDD" id="cd07377">
    <property type="entry name" value="WHTH_GntR"/>
    <property type="match status" value="1"/>
</dbReference>
<evidence type="ECO:0000313" key="5">
    <source>
        <dbReference type="EMBL" id="GAA3696075.1"/>
    </source>
</evidence>
<dbReference type="PROSITE" id="PS50949">
    <property type="entry name" value="HTH_GNTR"/>
    <property type="match status" value="1"/>
</dbReference>
<evidence type="ECO:0000256" key="1">
    <source>
        <dbReference type="ARBA" id="ARBA00023015"/>
    </source>
</evidence>
<sequence length="223" mass="24467">MSPATRPTDGAAIEPTLAKGIYEWLRERIIDGTLKPGERIREREVAEKLKVSRIPIREALPQLESEGYVTTIPRRGAIVTRMARQDVDELFEVRSSLEVLAAKLAAERCAQGADTTALSACLAEAEEAVAEGDNPRIAEANSRLHEEVLKLTGNSLLQHIMVPISGRVQRLFHIVTERDHAAVHAEHVALCKAILAGKSELAEALAFVHVEISRQETSPVFAE</sequence>
<dbReference type="SUPFAM" id="SSF48008">
    <property type="entry name" value="GntR ligand-binding domain-like"/>
    <property type="match status" value="1"/>
</dbReference>
<name>A0ABP7CX57_9MICC</name>
<dbReference type="Gene3D" id="1.10.10.10">
    <property type="entry name" value="Winged helix-like DNA-binding domain superfamily/Winged helix DNA-binding domain"/>
    <property type="match status" value="1"/>
</dbReference>
<keyword evidence="6" id="KW-1185">Reference proteome</keyword>
<dbReference type="InterPro" id="IPR036390">
    <property type="entry name" value="WH_DNA-bd_sf"/>
</dbReference>
<dbReference type="PRINTS" id="PR00035">
    <property type="entry name" value="HTHGNTR"/>
</dbReference>
<dbReference type="RefSeq" id="WP_345153048.1">
    <property type="nucleotide sequence ID" value="NZ_BAABEO010000024.1"/>
</dbReference>
<dbReference type="Gene3D" id="1.20.120.530">
    <property type="entry name" value="GntR ligand-binding domain-like"/>
    <property type="match status" value="1"/>
</dbReference>